<evidence type="ECO:0000256" key="1">
    <source>
        <dbReference type="SAM" id="MobiDB-lite"/>
    </source>
</evidence>
<proteinExistence type="predicted"/>
<protein>
    <recommendedName>
        <fullName evidence="4">Transposase</fullName>
    </recommendedName>
</protein>
<name>A0ABN2XG76_9ACTN</name>
<dbReference type="Proteomes" id="UP001500443">
    <property type="component" value="Unassembled WGS sequence"/>
</dbReference>
<accession>A0ABN2XG76</accession>
<keyword evidence="3" id="KW-1185">Reference proteome</keyword>
<reference evidence="2 3" key="1">
    <citation type="journal article" date="2019" name="Int. J. Syst. Evol. Microbiol.">
        <title>The Global Catalogue of Microorganisms (GCM) 10K type strain sequencing project: providing services to taxonomists for standard genome sequencing and annotation.</title>
        <authorList>
            <consortium name="The Broad Institute Genomics Platform"/>
            <consortium name="The Broad Institute Genome Sequencing Center for Infectious Disease"/>
            <person name="Wu L."/>
            <person name="Ma J."/>
        </authorList>
    </citation>
    <scope>NUCLEOTIDE SEQUENCE [LARGE SCALE GENOMIC DNA]</scope>
    <source>
        <strain evidence="2 3">JCM 15481</strain>
    </source>
</reference>
<evidence type="ECO:0000313" key="3">
    <source>
        <dbReference type="Proteomes" id="UP001500443"/>
    </source>
</evidence>
<evidence type="ECO:0000313" key="2">
    <source>
        <dbReference type="EMBL" id="GAA2109570.1"/>
    </source>
</evidence>
<organism evidence="2 3">
    <name type="scientific">Streptomyces synnematoformans</name>
    <dbReference type="NCBI Taxonomy" id="415721"/>
    <lineage>
        <taxon>Bacteria</taxon>
        <taxon>Bacillati</taxon>
        <taxon>Actinomycetota</taxon>
        <taxon>Actinomycetes</taxon>
        <taxon>Kitasatosporales</taxon>
        <taxon>Streptomycetaceae</taxon>
        <taxon>Streptomyces</taxon>
    </lineage>
</organism>
<comment type="caution">
    <text evidence="2">The sequence shown here is derived from an EMBL/GenBank/DDBJ whole genome shotgun (WGS) entry which is preliminary data.</text>
</comment>
<feature type="region of interest" description="Disordered" evidence="1">
    <location>
        <begin position="41"/>
        <end position="67"/>
    </location>
</feature>
<sequence length="80" mass="8981">MVVIDDTPSLGYAHRAEETIREDLTRSAGWVNLLPQFEREQSSRQSGTALDQQPVEADQQILDRRMPRVRNGEGGALFVA</sequence>
<evidence type="ECO:0008006" key="4">
    <source>
        <dbReference type="Google" id="ProtNLM"/>
    </source>
</evidence>
<dbReference type="EMBL" id="BAAAPF010000006">
    <property type="protein sequence ID" value="GAA2109570.1"/>
    <property type="molecule type" value="Genomic_DNA"/>
</dbReference>
<gene>
    <name evidence="2" type="ORF">GCM10009802_06020</name>
</gene>